<comment type="caution">
    <text evidence="1">The sequence shown here is derived from an EMBL/GenBank/DDBJ whole genome shotgun (WGS) entry which is preliminary data.</text>
</comment>
<accession>A0A3E0WG07</accession>
<organism evidence="1 2">
    <name type="scientific">Alkalilimnicola ehrlichii</name>
    <dbReference type="NCBI Taxonomy" id="351052"/>
    <lineage>
        <taxon>Bacteria</taxon>
        <taxon>Pseudomonadati</taxon>
        <taxon>Pseudomonadota</taxon>
        <taxon>Gammaproteobacteria</taxon>
        <taxon>Chromatiales</taxon>
        <taxon>Ectothiorhodospiraceae</taxon>
        <taxon>Alkalilimnicola</taxon>
    </lineage>
</organism>
<sequence length="52" mass="5728">MHTLGRFIFAPLLPYFINDGMLTAQQGAQLATLNYAGYMVGEPEKLGDSHPM</sequence>
<dbReference type="EMBL" id="NFZW01000096">
    <property type="protein sequence ID" value="RFA30186.1"/>
    <property type="molecule type" value="Genomic_DNA"/>
</dbReference>
<dbReference type="Proteomes" id="UP000256763">
    <property type="component" value="Unassembled WGS sequence"/>
</dbReference>
<dbReference type="AlphaFoldDB" id="A0A3E0WG07"/>
<name>A0A3E0WG07_9GAMM</name>
<reference evidence="2" key="1">
    <citation type="submission" date="2017-05" db="EMBL/GenBank/DDBJ databases">
        <authorList>
            <person name="Sharma S."/>
            <person name="Sidhu C."/>
            <person name="Pinnaka A.K."/>
        </authorList>
    </citation>
    <scope>NUCLEOTIDE SEQUENCE [LARGE SCALE GENOMIC DNA]</scope>
    <source>
        <strain evidence="2">AK93</strain>
    </source>
</reference>
<gene>
    <name evidence="1" type="ORF">CAL65_22855</name>
</gene>
<evidence type="ECO:0000313" key="1">
    <source>
        <dbReference type="EMBL" id="RFA30186.1"/>
    </source>
</evidence>
<dbReference type="Pfam" id="PF06779">
    <property type="entry name" value="MFS_4"/>
    <property type="match status" value="1"/>
</dbReference>
<proteinExistence type="predicted"/>
<keyword evidence="2" id="KW-1185">Reference proteome</keyword>
<protein>
    <submittedName>
        <fullName evidence="1">Uncharacterized protein</fullName>
    </submittedName>
</protein>
<evidence type="ECO:0000313" key="2">
    <source>
        <dbReference type="Proteomes" id="UP000256763"/>
    </source>
</evidence>
<dbReference type="RefSeq" id="WP_220359472.1">
    <property type="nucleotide sequence ID" value="NZ_NFZW01000096.1"/>
</dbReference>
<dbReference type="InterPro" id="IPR010645">
    <property type="entry name" value="MFS_4"/>
</dbReference>